<protein>
    <submittedName>
        <fullName evidence="2">Uncharacterized protein</fullName>
    </submittedName>
</protein>
<reference evidence="2 3" key="1">
    <citation type="journal article" date="2016" name="Nat. Commun.">
        <title>Thousands of microbial genomes shed light on interconnected biogeochemical processes in an aquifer system.</title>
        <authorList>
            <person name="Anantharaman K."/>
            <person name="Brown C.T."/>
            <person name="Hug L.A."/>
            <person name="Sharon I."/>
            <person name="Castelle C.J."/>
            <person name="Probst A.J."/>
            <person name="Thomas B.C."/>
            <person name="Singh A."/>
            <person name="Wilkins M.J."/>
            <person name="Karaoz U."/>
            <person name="Brodie E.L."/>
            <person name="Williams K.H."/>
            <person name="Hubbard S.S."/>
            <person name="Banfield J.F."/>
        </authorList>
    </citation>
    <scope>NUCLEOTIDE SEQUENCE [LARGE SCALE GENOMIC DNA]</scope>
</reference>
<gene>
    <name evidence="2" type="ORF">A2482_04300</name>
</gene>
<feature type="transmembrane region" description="Helical" evidence="1">
    <location>
        <begin position="51"/>
        <end position="67"/>
    </location>
</feature>
<dbReference type="Proteomes" id="UP000178656">
    <property type="component" value="Unassembled WGS sequence"/>
</dbReference>
<keyword evidence="1" id="KW-0472">Membrane</keyword>
<keyword evidence="1" id="KW-0812">Transmembrane</keyword>
<comment type="caution">
    <text evidence="2">The sequence shown here is derived from an EMBL/GenBank/DDBJ whole genome shotgun (WGS) entry which is preliminary data.</text>
</comment>
<sequence>MEINIESWKKKVAAGALPDEEKKAFSVELDRLSVWEGYANGRAWTITAGKTLWWVAVIPAVISFFYLNGDFSLSLTLANAVFLLGVVFYLHGHGSLDEYRKRTIDFLIQYAEALETRREP</sequence>
<evidence type="ECO:0000313" key="2">
    <source>
        <dbReference type="EMBL" id="OGF38171.1"/>
    </source>
</evidence>
<proteinExistence type="predicted"/>
<organism evidence="2 3">
    <name type="scientific">Candidatus Falkowbacteria bacterium RIFOXYC2_FULL_48_21</name>
    <dbReference type="NCBI Taxonomy" id="1798005"/>
    <lineage>
        <taxon>Bacteria</taxon>
        <taxon>Candidatus Falkowiibacteriota</taxon>
    </lineage>
</organism>
<dbReference type="EMBL" id="MFGM01000007">
    <property type="protein sequence ID" value="OGF38171.1"/>
    <property type="molecule type" value="Genomic_DNA"/>
</dbReference>
<dbReference type="AlphaFoldDB" id="A0A1F5THY7"/>
<accession>A0A1F5THY7</accession>
<evidence type="ECO:0000313" key="3">
    <source>
        <dbReference type="Proteomes" id="UP000178656"/>
    </source>
</evidence>
<evidence type="ECO:0000256" key="1">
    <source>
        <dbReference type="SAM" id="Phobius"/>
    </source>
</evidence>
<feature type="transmembrane region" description="Helical" evidence="1">
    <location>
        <begin position="73"/>
        <end position="92"/>
    </location>
</feature>
<name>A0A1F5THY7_9BACT</name>
<keyword evidence="1" id="KW-1133">Transmembrane helix</keyword>